<evidence type="ECO:0000313" key="2">
    <source>
        <dbReference type="Proteomes" id="UP000007842"/>
    </source>
</evidence>
<dbReference type="Proteomes" id="UP000007842">
    <property type="component" value="Chromosome"/>
</dbReference>
<sequence length="39" mass="4301">MIARRGVAHGPGLGEVRWVVERAFARLAAAPIGYRRLAR</sequence>
<organism evidence="1 2">
    <name type="scientific">Streptantibioticus cattleyicolor (strain ATCC 35852 / DSM 46488 / JCM 4925 / NBRC 14057 / NRRL 8057)</name>
    <name type="common">Streptomyces cattleya</name>
    <dbReference type="NCBI Taxonomy" id="1003195"/>
    <lineage>
        <taxon>Bacteria</taxon>
        <taxon>Bacillati</taxon>
        <taxon>Actinomycetota</taxon>
        <taxon>Actinomycetes</taxon>
        <taxon>Kitasatosporales</taxon>
        <taxon>Streptomycetaceae</taxon>
        <taxon>Streptantibioticus</taxon>
    </lineage>
</organism>
<gene>
    <name evidence="1" type="ordered locus">SCATT_05000</name>
</gene>
<protein>
    <recommendedName>
        <fullName evidence="3">Transposase</fullName>
    </recommendedName>
</protein>
<name>G8WPT2_STREN</name>
<evidence type="ECO:0000313" key="1">
    <source>
        <dbReference type="EMBL" id="AEW92871.1"/>
    </source>
</evidence>
<dbReference type="EMBL" id="CP003219">
    <property type="protein sequence ID" value="AEW92871.1"/>
    <property type="molecule type" value="Genomic_DNA"/>
</dbReference>
<dbReference type="STRING" id="1003195.SCATT_05000"/>
<evidence type="ECO:0008006" key="3">
    <source>
        <dbReference type="Google" id="ProtNLM"/>
    </source>
</evidence>
<reference evidence="2" key="1">
    <citation type="submission" date="2011-12" db="EMBL/GenBank/DDBJ databases">
        <title>Complete genome sequence of Streptomyces cattleya strain DSM 46488.</title>
        <authorList>
            <person name="Ou H.-Y."/>
            <person name="Li P."/>
            <person name="Zhao C."/>
            <person name="O'Hagan D."/>
            <person name="Deng Z."/>
        </authorList>
    </citation>
    <scope>NUCLEOTIDE SEQUENCE [LARGE SCALE GENOMIC DNA]</scope>
    <source>
        <strain evidence="2">ATCC 35852 / DSM 46488 / JCM 4925 / NBRC 14057 / NRRL 8057</strain>
    </source>
</reference>
<keyword evidence="2" id="KW-1185">Reference proteome</keyword>
<proteinExistence type="predicted"/>
<dbReference type="AlphaFoldDB" id="G8WPT2"/>
<dbReference type="KEGG" id="scy:SCATT_05000"/>
<dbReference type="HOGENOM" id="CLU_3317496_0_0_11"/>
<accession>G8WPT2</accession>
<dbReference type="PATRIC" id="fig|1003195.29.peg.496"/>